<dbReference type="InterPro" id="IPR016181">
    <property type="entry name" value="Acyl_CoA_acyltransferase"/>
</dbReference>
<dbReference type="Gene3D" id="3.40.630.30">
    <property type="match status" value="1"/>
</dbReference>
<dbReference type="EMBL" id="JBHSEW010000002">
    <property type="protein sequence ID" value="MFC4621149.1"/>
    <property type="molecule type" value="Genomic_DNA"/>
</dbReference>
<dbReference type="PANTHER" id="PTHR43877">
    <property type="entry name" value="AMINOALKYLPHOSPHONATE N-ACETYLTRANSFERASE-RELATED-RELATED"/>
    <property type="match status" value="1"/>
</dbReference>
<dbReference type="Proteomes" id="UP001595967">
    <property type="component" value="Unassembled WGS sequence"/>
</dbReference>
<comment type="caution">
    <text evidence="4">The sequence shown here is derived from an EMBL/GenBank/DDBJ whole genome shotgun (WGS) entry which is preliminary data.</text>
</comment>
<reference evidence="5" key="1">
    <citation type="journal article" date="2019" name="Int. J. Syst. Evol. Microbiol.">
        <title>The Global Catalogue of Microorganisms (GCM) 10K type strain sequencing project: providing services to taxonomists for standard genome sequencing and annotation.</title>
        <authorList>
            <consortium name="The Broad Institute Genomics Platform"/>
            <consortium name="The Broad Institute Genome Sequencing Center for Infectious Disease"/>
            <person name="Wu L."/>
            <person name="Ma J."/>
        </authorList>
    </citation>
    <scope>NUCLEOTIDE SEQUENCE [LARGE SCALE GENOMIC DNA]</scope>
    <source>
        <strain evidence="5">JCM 11650</strain>
    </source>
</reference>
<organism evidence="4 5">
    <name type="scientific">Comamonas nitrativorans</name>
    <dbReference type="NCBI Taxonomy" id="108437"/>
    <lineage>
        <taxon>Bacteria</taxon>
        <taxon>Pseudomonadati</taxon>
        <taxon>Pseudomonadota</taxon>
        <taxon>Betaproteobacteria</taxon>
        <taxon>Burkholderiales</taxon>
        <taxon>Comamonadaceae</taxon>
        <taxon>Comamonas</taxon>
    </lineage>
</organism>
<dbReference type="PANTHER" id="PTHR43877:SF2">
    <property type="entry name" value="AMINOALKYLPHOSPHONATE N-ACETYLTRANSFERASE-RELATED"/>
    <property type="match status" value="1"/>
</dbReference>
<dbReference type="InterPro" id="IPR050832">
    <property type="entry name" value="Bact_Acetyltransf"/>
</dbReference>
<dbReference type="PROSITE" id="PS51186">
    <property type="entry name" value="GNAT"/>
    <property type="match status" value="1"/>
</dbReference>
<proteinExistence type="predicted"/>
<evidence type="ECO:0000313" key="5">
    <source>
        <dbReference type="Proteomes" id="UP001595967"/>
    </source>
</evidence>
<protein>
    <submittedName>
        <fullName evidence="4">GNAT family N-acetyltransferase</fullName>
    </submittedName>
</protein>
<keyword evidence="2" id="KW-0012">Acyltransferase</keyword>
<feature type="domain" description="N-acetyltransferase" evidence="3">
    <location>
        <begin position="9"/>
        <end position="153"/>
    </location>
</feature>
<evidence type="ECO:0000313" key="4">
    <source>
        <dbReference type="EMBL" id="MFC4621149.1"/>
    </source>
</evidence>
<keyword evidence="5" id="KW-1185">Reference proteome</keyword>
<dbReference type="CDD" id="cd04301">
    <property type="entry name" value="NAT_SF"/>
    <property type="match status" value="1"/>
</dbReference>
<sequence>MSSESPLRLRLQLGAWNDLGRFASPLRMAVFVREQGVPPALEMDELDPLCLHIVAFDAGGQAVATGRLLKDPDTPGTAKIGRMAVAQAVRGQGVGRQVLDALVAAARQRGDTQVVLSAQLHARNFYAQAGFVAEGEVYEDAGIPHITMRKHLNT</sequence>
<accession>A0ABV9GSH0</accession>
<dbReference type="RefSeq" id="WP_377723814.1">
    <property type="nucleotide sequence ID" value="NZ_JBHSEW010000002.1"/>
</dbReference>
<gene>
    <name evidence="4" type="ORF">ACFO3A_02825</name>
</gene>
<evidence type="ECO:0000259" key="3">
    <source>
        <dbReference type="PROSITE" id="PS51186"/>
    </source>
</evidence>
<keyword evidence="1" id="KW-0808">Transferase</keyword>
<dbReference type="InterPro" id="IPR000182">
    <property type="entry name" value="GNAT_dom"/>
</dbReference>
<evidence type="ECO:0000256" key="1">
    <source>
        <dbReference type="ARBA" id="ARBA00022679"/>
    </source>
</evidence>
<name>A0ABV9GSH0_9BURK</name>
<dbReference type="Pfam" id="PF13673">
    <property type="entry name" value="Acetyltransf_10"/>
    <property type="match status" value="1"/>
</dbReference>
<dbReference type="SUPFAM" id="SSF55729">
    <property type="entry name" value="Acyl-CoA N-acyltransferases (Nat)"/>
    <property type="match status" value="1"/>
</dbReference>
<evidence type="ECO:0000256" key="2">
    <source>
        <dbReference type="ARBA" id="ARBA00023315"/>
    </source>
</evidence>